<accession>A0A974H8U7</accession>
<proteinExistence type="predicted"/>
<evidence type="ECO:0000313" key="2">
    <source>
        <dbReference type="Proteomes" id="UP000694892"/>
    </source>
</evidence>
<evidence type="ECO:0000313" key="1">
    <source>
        <dbReference type="EMBL" id="OCT69018.1"/>
    </source>
</evidence>
<name>A0A974H8U7_XENLA</name>
<gene>
    <name evidence="1" type="ORF">XELAEV_18040326mg</name>
</gene>
<dbReference type="Proteomes" id="UP000694892">
    <property type="component" value="Chromosome 8L"/>
</dbReference>
<organism evidence="1 2">
    <name type="scientific">Xenopus laevis</name>
    <name type="common">African clawed frog</name>
    <dbReference type="NCBI Taxonomy" id="8355"/>
    <lineage>
        <taxon>Eukaryota</taxon>
        <taxon>Metazoa</taxon>
        <taxon>Chordata</taxon>
        <taxon>Craniata</taxon>
        <taxon>Vertebrata</taxon>
        <taxon>Euteleostomi</taxon>
        <taxon>Amphibia</taxon>
        <taxon>Batrachia</taxon>
        <taxon>Anura</taxon>
        <taxon>Pipoidea</taxon>
        <taxon>Pipidae</taxon>
        <taxon>Xenopodinae</taxon>
        <taxon>Xenopus</taxon>
        <taxon>Xenopus</taxon>
    </lineage>
</organism>
<dbReference type="AlphaFoldDB" id="A0A974H8U7"/>
<protein>
    <submittedName>
        <fullName evidence="1">Uncharacterized protein</fullName>
    </submittedName>
</protein>
<reference evidence="2" key="1">
    <citation type="journal article" date="2016" name="Nature">
        <title>Genome evolution in the allotetraploid frog Xenopus laevis.</title>
        <authorList>
            <person name="Session A.M."/>
            <person name="Uno Y."/>
            <person name="Kwon T."/>
            <person name="Chapman J.A."/>
            <person name="Toyoda A."/>
            <person name="Takahashi S."/>
            <person name="Fukui A."/>
            <person name="Hikosaka A."/>
            <person name="Suzuki A."/>
            <person name="Kondo M."/>
            <person name="van Heeringen S.J."/>
            <person name="Quigley I."/>
            <person name="Heinz S."/>
            <person name="Ogino H."/>
            <person name="Ochi H."/>
            <person name="Hellsten U."/>
            <person name="Lyons J.B."/>
            <person name="Simakov O."/>
            <person name="Putnam N."/>
            <person name="Stites J."/>
            <person name="Kuroki Y."/>
            <person name="Tanaka T."/>
            <person name="Michiue T."/>
            <person name="Watanabe M."/>
            <person name="Bogdanovic O."/>
            <person name="Lister R."/>
            <person name="Georgiou G."/>
            <person name="Paranjpe S.S."/>
            <person name="van Kruijsbergen I."/>
            <person name="Shu S."/>
            <person name="Carlson J."/>
            <person name="Kinoshita T."/>
            <person name="Ohta Y."/>
            <person name="Mawaribuchi S."/>
            <person name="Jenkins J."/>
            <person name="Grimwood J."/>
            <person name="Schmutz J."/>
            <person name="Mitros T."/>
            <person name="Mozaffari S.V."/>
            <person name="Suzuki Y."/>
            <person name="Haramoto Y."/>
            <person name="Yamamoto T.S."/>
            <person name="Takagi C."/>
            <person name="Heald R."/>
            <person name="Miller K."/>
            <person name="Haudenschild C."/>
            <person name="Kitzman J."/>
            <person name="Nakayama T."/>
            <person name="Izutsu Y."/>
            <person name="Robert J."/>
            <person name="Fortriede J."/>
            <person name="Burns K."/>
            <person name="Lotay V."/>
            <person name="Karimi K."/>
            <person name="Yasuoka Y."/>
            <person name="Dichmann D.S."/>
            <person name="Flajnik M.F."/>
            <person name="Houston D.W."/>
            <person name="Shendure J."/>
            <person name="DuPasquier L."/>
            <person name="Vize P.D."/>
            <person name="Zorn A.M."/>
            <person name="Ito M."/>
            <person name="Marcotte E.M."/>
            <person name="Wallingford J.B."/>
            <person name="Ito Y."/>
            <person name="Asashima M."/>
            <person name="Ueno N."/>
            <person name="Matsuda Y."/>
            <person name="Veenstra G.J."/>
            <person name="Fujiyama A."/>
            <person name="Harland R.M."/>
            <person name="Taira M."/>
            <person name="Rokhsar D.S."/>
        </authorList>
    </citation>
    <scope>NUCLEOTIDE SEQUENCE [LARGE SCALE GENOMIC DNA]</scope>
    <source>
        <strain evidence="2">J</strain>
    </source>
</reference>
<sequence length="124" mass="13983">MPHAAYIICFIPLAYTRHNVRRSVFAPSLCWGPGFDSTQSIICTQGRRNSHLNAKLQILRSFPILKPTLGWFKDRKGKQCVMGTSQSQGPLGQRHALRFWEISRPVTNGLFFGRLISPQCLPTG</sequence>
<dbReference type="EMBL" id="CM004480">
    <property type="protein sequence ID" value="OCT69018.1"/>
    <property type="molecule type" value="Genomic_DNA"/>
</dbReference>